<evidence type="ECO:0000313" key="3">
    <source>
        <dbReference type="EMBL" id="OAB45861.1"/>
    </source>
</evidence>
<sequence>MNGKHKIRVGRYTAAFLIMVTGILLIIDEVQGSEYMLLLLKWWPMLAIMWGFESILIYWFRRHERGSGSRPHLDIKGLSMAIILCASVFIITQQEHYLYLWNKVSLNLTASAVDFSEQEGGSFNKEVQDVPVAFDSENIVINNINGDIVLHREPIENIQVSTEVWVDQITGPEREAVVEQSVLEISEGTTINIATISKAYGQSGKRQPRMNLSIALPENRRFNLDVRTMNGNIKLKNINAIENISLESANGMLELYNVLGNVKGKTLNGVVRIVNLEGDADISSSQGNMEATDTSGTLKLLTQVGNISVIRALSDVDIRTKNGDIYVSQSQMSLKAESLNGGITVYAYQIGGNWDIYSAVGIMNLYLPLEANYKLNGRITFGDIHSSIPDFTIVNKTILGTVGEGDYSIRIEGNSDLNVNSL</sequence>
<dbReference type="PANTHER" id="PTHR34094:SF1">
    <property type="entry name" value="PROTEIN FAM185A"/>
    <property type="match status" value="1"/>
</dbReference>
<feature type="domain" description="DUF4097" evidence="2">
    <location>
        <begin position="315"/>
        <end position="416"/>
    </location>
</feature>
<accession>A0A168NJT5</accession>
<feature type="transmembrane region" description="Helical" evidence="1">
    <location>
        <begin position="12"/>
        <end position="30"/>
    </location>
</feature>
<evidence type="ECO:0000259" key="2">
    <source>
        <dbReference type="Pfam" id="PF13349"/>
    </source>
</evidence>
<gene>
    <name evidence="3" type="ORF">PBAT_13250</name>
</gene>
<feature type="transmembrane region" description="Helical" evidence="1">
    <location>
        <begin position="42"/>
        <end position="61"/>
    </location>
</feature>
<keyword evidence="1" id="KW-0472">Membrane</keyword>
<dbReference type="OrthoDB" id="2640165at2"/>
<keyword evidence="1" id="KW-1133">Transmembrane helix</keyword>
<proteinExistence type="predicted"/>
<reference evidence="3 4" key="1">
    <citation type="submission" date="2016-03" db="EMBL/GenBank/DDBJ databases">
        <title>Draft genome sequence of Paenibacillus antarcticus CECT 5836.</title>
        <authorList>
            <person name="Shin S.-K."/>
            <person name="Yi H."/>
        </authorList>
    </citation>
    <scope>NUCLEOTIDE SEQUENCE [LARGE SCALE GENOMIC DNA]</scope>
    <source>
        <strain evidence="3 4">CECT 5836</strain>
    </source>
</reference>
<dbReference type="AlphaFoldDB" id="A0A168NJT5"/>
<dbReference type="Proteomes" id="UP000077355">
    <property type="component" value="Unassembled WGS sequence"/>
</dbReference>
<feature type="domain" description="DUF4097" evidence="2">
    <location>
        <begin position="137"/>
        <end position="309"/>
    </location>
</feature>
<protein>
    <recommendedName>
        <fullName evidence="2">DUF4097 domain-containing protein</fullName>
    </recommendedName>
</protein>
<dbReference type="Pfam" id="PF13349">
    <property type="entry name" value="DUF4097"/>
    <property type="match status" value="2"/>
</dbReference>
<dbReference type="InterPro" id="IPR025164">
    <property type="entry name" value="Toastrack_DUF4097"/>
</dbReference>
<keyword evidence="4" id="KW-1185">Reference proteome</keyword>
<feature type="transmembrane region" description="Helical" evidence="1">
    <location>
        <begin position="73"/>
        <end position="92"/>
    </location>
</feature>
<comment type="caution">
    <text evidence="3">The sequence shown here is derived from an EMBL/GenBank/DDBJ whole genome shotgun (WGS) entry which is preliminary data.</text>
</comment>
<organism evidence="3 4">
    <name type="scientific">Paenibacillus antarcticus</name>
    <dbReference type="NCBI Taxonomy" id="253703"/>
    <lineage>
        <taxon>Bacteria</taxon>
        <taxon>Bacillati</taxon>
        <taxon>Bacillota</taxon>
        <taxon>Bacilli</taxon>
        <taxon>Bacillales</taxon>
        <taxon>Paenibacillaceae</taxon>
        <taxon>Paenibacillus</taxon>
    </lineage>
</organism>
<keyword evidence="1" id="KW-0812">Transmembrane</keyword>
<evidence type="ECO:0000313" key="4">
    <source>
        <dbReference type="Proteomes" id="UP000077355"/>
    </source>
</evidence>
<evidence type="ECO:0000256" key="1">
    <source>
        <dbReference type="SAM" id="Phobius"/>
    </source>
</evidence>
<name>A0A168NJT5_9BACL</name>
<dbReference type="PANTHER" id="PTHR34094">
    <property type="match status" value="1"/>
</dbReference>
<dbReference type="RefSeq" id="WP_068650292.1">
    <property type="nucleotide sequence ID" value="NZ_CP043611.1"/>
</dbReference>
<dbReference type="EMBL" id="LVJI01000016">
    <property type="protein sequence ID" value="OAB45861.1"/>
    <property type="molecule type" value="Genomic_DNA"/>
</dbReference>